<dbReference type="PROSITE" id="PS01124">
    <property type="entry name" value="HTH_ARAC_FAMILY_2"/>
    <property type="match status" value="1"/>
</dbReference>
<evidence type="ECO:0000256" key="3">
    <source>
        <dbReference type="ARBA" id="ARBA00011918"/>
    </source>
</evidence>
<organism evidence="15 16">
    <name type="scientific">Methylocella silvestris (strain DSM 15510 / CIP 108128 / LMG 27833 / NCIMB 13906 / BL2)</name>
    <dbReference type="NCBI Taxonomy" id="395965"/>
    <lineage>
        <taxon>Bacteria</taxon>
        <taxon>Pseudomonadati</taxon>
        <taxon>Pseudomonadota</taxon>
        <taxon>Alphaproteobacteria</taxon>
        <taxon>Hyphomicrobiales</taxon>
        <taxon>Beijerinckiaceae</taxon>
        <taxon>Methylocella</taxon>
    </lineage>
</organism>
<dbReference type="Gene3D" id="1.10.10.10">
    <property type="entry name" value="Winged helix-like DNA-binding domain superfamily/Winged helix DNA-binding domain"/>
    <property type="match status" value="1"/>
</dbReference>
<evidence type="ECO:0000256" key="5">
    <source>
        <dbReference type="ARBA" id="ARBA00022679"/>
    </source>
</evidence>
<dbReference type="GO" id="GO:0043565">
    <property type="term" value="F:sequence-specific DNA binding"/>
    <property type="evidence" value="ECO:0007669"/>
    <property type="project" value="InterPro"/>
</dbReference>
<evidence type="ECO:0000256" key="13">
    <source>
        <dbReference type="PIRSR" id="PIRSR000409-3"/>
    </source>
</evidence>
<dbReference type="GO" id="GO:0003700">
    <property type="term" value="F:DNA-binding transcription factor activity"/>
    <property type="evidence" value="ECO:0007669"/>
    <property type="project" value="InterPro"/>
</dbReference>
<evidence type="ECO:0000313" key="15">
    <source>
        <dbReference type="EMBL" id="ACK50272.1"/>
    </source>
</evidence>
<comment type="cofactor">
    <cofactor evidence="13">
        <name>Zn(2+)</name>
        <dbReference type="ChEBI" id="CHEBI:29105"/>
    </cofactor>
    <text evidence="13">Binds 1 zinc ion per subunit.</text>
</comment>
<gene>
    <name evidence="15" type="ordered locus">Msil_1307</name>
</gene>
<evidence type="ECO:0000256" key="11">
    <source>
        <dbReference type="ARBA" id="ARBA00049348"/>
    </source>
</evidence>
<dbReference type="InterPro" id="IPR035451">
    <property type="entry name" value="Ada-like_dom_sf"/>
</dbReference>
<dbReference type="InterPro" id="IPR014048">
    <property type="entry name" value="MethylDNA_cys_MeTrfase_DNA-bd"/>
</dbReference>
<dbReference type="KEGG" id="msl:Msil_1307"/>
<dbReference type="AlphaFoldDB" id="B8ER88"/>
<dbReference type="OrthoDB" id="9802228at2"/>
<name>B8ER88_METSB</name>
<feature type="binding site" evidence="13">
    <location>
        <position position="42"/>
    </location>
    <ligand>
        <name>Zn(2+)</name>
        <dbReference type="ChEBI" id="CHEBI:29105"/>
    </ligand>
</feature>
<dbReference type="eggNOG" id="COG2169">
    <property type="taxonomic scope" value="Bacteria"/>
</dbReference>
<evidence type="ECO:0000256" key="2">
    <source>
        <dbReference type="ARBA" id="ARBA00008711"/>
    </source>
</evidence>
<keyword evidence="4" id="KW-0489">Methyltransferase</keyword>
<dbReference type="InterPro" id="IPR004026">
    <property type="entry name" value="Ada_DNA_repair_Zn-bd"/>
</dbReference>
<evidence type="ECO:0000256" key="1">
    <source>
        <dbReference type="ARBA" id="ARBA00001286"/>
    </source>
</evidence>
<dbReference type="SUPFAM" id="SSF46689">
    <property type="entry name" value="Homeodomain-like"/>
    <property type="match status" value="1"/>
</dbReference>
<dbReference type="eggNOG" id="COG0350">
    <property type="taxonomic scope" value="Bacteria"/>
</dbReference>
<evidence type="ECO:0000256" key="6">
    <source>
        <dbReference type="ARBA" id="ARBA00022763"/>
    </source>
</evidence>
<dbReference type="GO" id="GO:0032259">
    <property type="term" value="P:methylation"/>
    <property type="evidence" value="ECO:0007669"/>
    <property type="project" value="UniProtKB-KW"/>
</dbReference>
<dbReference type="NCBIfam" id="TIGR00589">
    <property type="entry name" value="ogt"/>
    <property type="match status" value="1"/>
</dbReference>
<evidence type="ECO:0000313" key="16">
    <source>
        <dbReference type="Proteomes" id="UP000002257"/>
    </source>
</evidence>
<dbReference type="HOGENOM" id="CLU_000445_52_0_5"/>
<dbReference type="Pfam" id="PF02805">
    <property type="entry name" value="Ada_Zn_binding"/>
    <property type="match status" value="1"/>
</dbReference>
<accession>B8ER88</accession>
<feature type="binding site" evidence="13">
    <location>
        <position position="46"/>
    </location>
    <ligand>
        <name>Zn(2+)</name>
        <dbReference type="ChEBI" id="CHEBI:29105"/>
    </ligand>
</feature>
<feature type="domain" description="HTH araC/xylS-type" evidence="14">
    <location>
        <begin position="107"/>
        <end position="188"/>
    </location>
</feature>
<feature type="binding site" evidence="13">
    <location>
        <position position="73"/>
    </location>
    <ligand>
        <name>Zn(2+)</name>
        <dbReference type="ChEBI" id="CHEBI:29105"/>
    </ligand>
</feature>
<evidence type="ECO:0000256" key="10">
    <source>
        <dbReference type="ARBA" id="ARBA00023204"/>
    </source>
</evidence>
<dbReference type="InterPro" id="IPR009057">
    <property type="entry name" value="Homeodomain-like_sf"/>
</dbReference>
<keyword evidence="9" id="KW-0804">Transcription</keyword>
<evidence type="ECO:0000259" key="14">
    <source>
        <dbReference type="PROSITE" id="PS01124"/>
    </source>
</evidence>
<dbReference type="Gene3D" id="3.30.160.70">
    <property type="entry name" value="Methylated DNA-protein cysteine methyltransferase domain"/>
    <property type="match status" value="1"/>
</dbReference>
<keyword evidence="16" id="KW-1185">Reference proteome</keyword>
<comment type="catalytic activity">
    <reaction evidence="11">
        <text>a 6-O-methyl-2'-deoxyguanosine in DNA + L-cysteinyl-[protein] = S-methyl-L-cysteinyl-[protein] + a 2'-deoxyguanosine in DNA</text>
        <dbReference type="Rhea" id="RHEA:24000"/>
        <dbReference type="Rhea" id="RHEA-COMP:10131"/>
        <dbReference type="Rhea" id="RHEA-COMP:10132"/>
        <dbReference type="Rhea" id="RHEA-COMP:11367"/>
        <dbReference type="Rhea" id="RHEA-COMP:11368"/>
        <dbReference type="ChEBI" id="CHEBI:29950"/>
        <dbReference type="ChEBI" id="CHEBI:82612"/>
        <dbReference type="ChEBI" id="CHEBI:85445"/>
        <dbReference type="ChEBI" id="CHEBI:85448"/>
        <dbReference type="EC" id="2.1.1.63"/>
    </reaction>
</comment>
<keyword evidence="13" id="KW-0862">Zinc</keyword>
<dbReference type="EC" id="2.1.1.63" evidence="3"/>
<dbReference type="EMBL" id="CP001280">
    <property type="protein sequence ID" value="ACK50272.1"/>
    <property type="molecule type" value="Genomic_DNA"/>
</dbReference>
<dbReference type="NCBIfam" id="NF011964">
    <property type="entry name" value="PRK15435.1"/>
    <property type="match status" value="1"/>
</dbReference>
<dbReference type="PIRSF" id="PIRSF000409">
    <property type="entry name" value="Ada"/>
    <property type="match status" value="1"/>
</dbReference>
<dbReference type="GO" id="GO:0003908">
    <property type="term" value="F:methylated-DNA-[protein]-cysteine S-methyltransferase activity"/>
    <property type="evidence" value="ECO:0007669"/>
    <property type="project" value="UniProtKB-EC"/>
</dbReference>
<dbReference type="Gene3D" id="1.10.10.60">
    <property type="entry name" value="Homeodomain-like"/>
    <property type="match status" value="2"/>
</dbReference>
<dbReference type="InterPro" id="IPR036217">
    <property type="entry name" value="MethylDNA_cys_MeTrfase_DNAb"/>
</dbReference>
<dbReference type="InterPro" id="IPR016221">
    <property type="entry name" value="Bifunct_regulatory_prot_Ada"/>
</dbReference>
<protein>
    <recommendedName>
        <fullName evidence="3">methylated-DNA--[protein]-cysteine S-methyltransferase</fullName>
        <ecNumber evidence="3">2.1.1.63</ecNumber>
    </recommendedName>
</protein>
<dbReference type="PANTHER" id="PTHR10815:SF14">
    <property type="entry name" value="BIFUNCTIONAL TRANSCRIPTIONAL ACTIVATOR_DNA REPAIR ENZYME ADA"/>
    <property type="match status" value="1"/>
</dbReference>
<feature type="active site" description="Nucleophile; methyl group acceptor from methylphosphotriester" evidence="12">
    <location>
        <position position="42"/>
    </location>
</feature>
<dbReference type="STRING" id="395965.Msil_1307"/>
<dbReference type="SUPFAM" id="SSF46767">
    <property type="entry name" value="Methylated DNA-protein cysteine methyltransferase, C-terminal domain"/>
    <property type="match status" value="1"/>
</dbReference>
<dbReference type="Proteomes" id="UP000002257">
    <property type="component" value="Chromosome"/>
</dbReference>
<dbReference type="GO" id="GO:0006281">
    <property type="term" value="P:DNA repair"/>
    <property type="evidence" value="ECO:0007669"/>
    <property type="project" value="UniProtKB-KW"/>
</dbReference>
<dbReference type="RefSeq" id="WP_012590342.1">
    <property type="nucleotide sequence ID" value="NC_011666.1"/>
</dbReference>
<keyword evidence="8" id="KW-0010">Activator</keyword>
<reference evidence="15 16" key="1">
    <citation type="journal article" date="2010" name="J. Bacteriol.">
        <title>Complete genome sequence of the aerobic facultative methanotroph Methylocella silvestris BL2.</title>
        <authorList>
            <person name="Chen Y."/>
            <person name="Crombie A."/>
            <person name="Rahman M.T."/>
            <person name="Dedysh S.N."/>
            <person name="Liesack W."/>
            <person name="Stott M.B."/>
            <person name="Alam M."/>
            <person name="Theisen A.R."/>
            <person name="Murrell J.C."/>
            <person name="Dunfield P.F."/>
        </authorList>
    </citation>
    <scope>NUCLEOTIDE SEQUENCE [LARGE SCALE GENOMIC DNA]</scope>
    <source>
        <strain evidence="16">DSM 15510 / CIP 108128 / LMG 27833 / NCIMB 13906 / BL2</strain>
    </source>
</reference>
<comment type="catalytic activity">
    <reaction evidence="1">
        <text>a 4-O-methyl-thymidine in DNA + L-cysteinyl-[protein] = a thymidine in DNA + S-methyl-L-cysteinyl-[protein]</text>
        <dbReference type="Rhea" id="RHEA:53428"/>
        <dbReference type="Rhea" id="RHEA-COMP:10131"/>
        <dbReference type="Rhea" id="RHEA-COMP:10132"/>
        <dbReference type="Rhea" id="RHEA-COMP:13555"/>
        <dbReference type="Rhea" id="RHEA-COMP:13556"/>
        <dbReference type="ChEBI" id="CHEBI:29950"/>
        <dbReference type="ChEBI" id="CHEBI:82612"/>
        <dbReference type="ChEBI" id="CHEBI:137386"/>
        <dbReference type="ChEBI" id="CHEBI:137387"/>
        <dbReference type="EC" id="2.1.1.63"/>
    </reaction>
</comment>
<dbReference type="SUPFAM" id="SSF53155">
    <property type="entry name" value="Methylated DNA-protein cysteine methyltransferase domain"/>
    <property type="match status" value="1"/>
</dbReference>
<dbReference type="Pfam" id="PF01035">
    <property type="entry name" value="DNA_binding_1"/>
    <property type="match status" value="1"/>
</dbReference>
<proteinExistence type="inferred from homology"/>
<evidence type="ECO:0000256" key="4">
    <source>
        <dbReference type="ARBA" id="ARBA00022603"/>
    </source>
</evidence>
<dbReference type="Gene3D" id="3.40.10.10">
    <property type="entry name" value="DNA Methylphosphotriester Repair Domain"/>
    <property type="match status" value="1"/>
</dbReference>
<dbReference type="InterPro" id="IPR018060">
    <property type="entry name" value="HTH_AraC"/>
</dbReference>
<keyword evidence="6" id="KW-0227">DNA damage</keyword>
<keyword evidence="5" id="KW-0808">Transferase</keyword>
<dbReference type="InterPro" id="IPR036631">
    <property type="entry name" value="MGMT_N_sf"/>
</dbReference>
<evidence type="ECO:0000256" key="8">
    <source>
        <dbReference type="ARBA" id="ARBA00023159"/>
    </source>
</evidence>
<evidence type="ECO:0000256" key="7">
    <source>
        <dbReference type="ARBA" id="ARBA00023015"/>
    </source>
</evidence>
<feature type="binding site" evidence="13">
    <location>
        <position position="76"/>
    </location>
    <ligand>
        <name>Zn(2+)</name>
        <dbReference type="ChEBI" id="CHEBI:29105"/>
    </ligand>
</feature>
<dbReference type="SMART" id="SM00342">
    <property type="entry name" value="HTH_ARAC"/>
    <property type="match status" value="1"/>
</dbReference>
<dbReference type="InterPro" id="IPR001497">
    <property type="entry name" value="MethylDNA_cys_MeTrfase_AS"/>
</dbReference>
<keyword evidence="13" id="KW-0479">Metal-binding</keyword>
<dbReference type="InterPro" id="IPR036388">
    <property type="entry name" value="WH-like_DNA-bd_sf"/>
</dbReference>
<keyword evidence="7" id="KW-0805">Transcription regulation</keyword>
<keyword evidence="10" id="KW-0234">DNA repair</keyword>
<dbReference type="CDD" id="cd06445">
    <property type="entry name" value="ATase"/>
    <property type="match status" value="1"/>
</dbReference>
<comment type="similarity">
    <text evidence="2">Belongs to the MGMT family.</text>
</comment>
<dbReference type="PANTHER" id="PTHR10815">
    <property type="entry name" value="METHYLATED-DNA--PROTEIN-CYSTEINE METHYLTRANSFERASE"/>
    <property type="match status" value="1"/>
</dbReference>
<dbReference type="FunFam" id="1.10.10.10:FF:000214">
    <property type="entry name" value="Methylated-DNA--protein-cysteine methyltransferase"/>
    <property type="match status" value="1"/>
</dbReference>
<sequence>MNAPETPLQDSGDPIEARFEAIARRDADAGFVYAVRTTGVYCRPDCAARPARRENVSFFATGAEAERAGFRACKRCRPDQPGQAERDAILIARACRTIDEAETAPALKSLAVAAGLSPSYFHRLFKAATGVTPRAYASAKRAERLAAGLGAAVRITDAIYDAGFNSASRFYESSNARLGMTPKDYRDGGAGVEMRFAIGECSLGFVLVAATDKGVCAILIGDDRDALTLNLHDRFRRARLIGADADFGARLAQIIALVETPQRNFDLPLDIIGTAFQQQVWQALRAIPLGATASYADVAKAIGRPQSARAVAGACAANPIAVAIPCHRVVHSDGSMSGYRWGVDRKRALLDREKKKP</sequence>
<dbReference type="Pfam" id="PF12833">
    <property type="entry name" value="HTH_18"/>
    <property type="match status" value="1"/>
</dbReference>
<evidence type="ECO:0000256" key="12">
    <source>
        <dbReference type="PIRSR" id="PIRSR000409-1"/>
    </source>
</evidence>
<dbReference type="SUPFAM" id="SSF57884">
    <property type="entry name" value="Ada DNA repair protein, N-terminal domain (N-Ada 10)"/>
    <property type="match status" value="1"/>
</dbReference>
<dbReference type="PROSITE" id="PS00374">
    <property type="entry name" value="MGMT"/>
    <property type="match status" value="1"/>
</dbReference>
<evidence type="ECO:0000256" key="9">
    <source>
        <dbReference type="ARBA" id="ARBA00023163"/>
    </source>
</evidence>
<feature type="active site" description="Nucleophile; methyl group acceptor from either O6-methylguanine or O4-methylthymine" evidence="12">
    <location>
        <position position="326"/>
    </location>
</feature>
<dbReference type="GO" id="GO:0008270">
    <property type="term" value="F:zinc ion binding"/>
    <property type="evidence" value="ECO:0007669"/>
    <property type="project" value="InterPro"/>
</dbReference>